<keyword evidence="2" id="KW-1185">Reference proteome</keyword>
<organism evidence="2">
    <name type="scientific">Harpegnathos saltator</name>
    <name type="common">Jerdon's jumping ant</name>
    <dbReference type="NCBI Taxonomy" id="610380"/>
    <lineage>
        <taxon>Eukaryota</taxon>
        <taxon>Metazoa</taxon>
        <taxon>Ecdysozoa</taxon>
        <taxon>Arthropoda</taxon>
        <taxon>Hexapoda</taxon>
        <taxon>Insecta</taxon>
        <taxon>Pterygota</taxon>
        <taxon>Neoptera</taxon>
        <taxon>Endopterygota</taxon>
        <taxon>Hymenoptera</taxon>
        <taxon>Apocrita</taxon>
        <taxon>Aculeata</taxon>
        <taxon>Formicoidea</taxon>
        <taxon>Formicidae</taxon>
        <taxon>Ponerinae</taxon>
        <taxon>Ponerini</taxon>
        <taxon>Harpegnathos</taxon>
    </lineage>
</organism>
<evidence type="ECO:0000313" key="2">
    <source>
        <dbReference type="Proteomes" id="UP000008237"/>
    </source>
</evidence>
<dbReference type="EMBL" id="GL450903">
    <property type="protein sequence ID" value="EFN80247.1"/>
    <property type="molecule type" value="Genomic_DNA"/>
</dbReference>
<dbReference type="AlphaFoldDB" id="E2BVN2"/>
<dbReference type="InParanoid" id="E2BVN2"/>
<gene>
    <name evidence="1" type="ORF">EAI_02948</name>
</gene>
<protein>
    <submittedName>
        <fullName evidence="1">Uncharacterized protein</fullName>
    </submittedName>
</protein>
<dbReference type="Proteomes" id="UP000008237">
    <property type="component" value="Unassembled WGS sequence"/>
</dbReference>
<evidence type="ECO:0000313" key="1">
    <source>
        <dbReference type="EMBL" id="EFN80247.1"/>
    </source>
</evidence>
<dbReference type="OMA" id="ANFNISM"/>
<accession>E2BVN2</accession>
<reference evidence="1 2" key="1">
    <citation type="journal article" date="2010" name="Science">
        <title>Genomic comparison of the ants Camponotus floridanus and Harpegnathos saltator.</title>
        <authorList>
            <person name="Bonasio R."/>
            <person name="Zhang G."/>
            <person name="Ye C."/>
            <person name="Mutti N.S."/>
            <person name="Fang X."/>
            <person name="Qin N."/>
            <person name="Donahue G."/>
            <person name="Yang P."/>
            <person name="Li Q."/>
            <person name="Li C."/>
            <person name="Zhang P."/>
            <person name="Huang Z."/>
            <person name="Berger S.L."/>
            <person name="Reinberg D."/>
            <person name="Wang J."/>
            <person name="Liebig J."/>
        </authorList>
    </citation>
    <scope>NUCLEOTIDE SEQUENCE [LARGE SCALE GENOMIC DNA]</scope>
    <source>
        <strain evidence="1 2">R22 G/1</strain>
    </source>
</reference>
<proteinExistence type="predicted"/>
<dbReference type="OrthoDB" id="10060618at2759"/>
<name>E2BVN2_HARSA</name>
<sequence length="166" mass="19125">MSNHKCSTDENPMHQNCPPGMDSWCKRRRVKVEQKLDAYHHPPPLSSKVQEVLRSIYKELTSDDFIERCLGDHTQNNNESYNSVLWHFAPKHRFSSVKIVEIAAFLDAYLFNKGYTSFLIVMGAMGIKFGPQANIMVNGKDNNRIQHAKRCHLKSSKEQERFAGTK</sequence>